<keyword evidence="3" id="KW-1185">Reference proteome</keyword>
<protein>
    <submittedName>
        <fullName evidence="2">Uncharacterized protein</fullName>
    </submittedName>
</protein>
<comment type="caution">
    <text evidence="2">The sequence shown here is derived from an EMBL/GenBank/DDBJ whole genome shotgun (WGS) entry which is preliminary data.</text>
</comment>
<organism evidence="2 3">
    <name type="scientific">Hirundo rustica rustica</name>
    <dbReference type="NCBI Taxonomy" id="333673"/>
    <lineage>
        <taxon>Eukaryota</taxon>
        <taxon>Metazoa</taxon>
        <taxon>Chordata</taxon>
        <taxon>Craniata</taxon>
        <taxon>Vertebrata</taxon>
        <taxon>Euteleostomi</taxon>
        <taxon>Archelosauria</taxon>
        <taxon>Archosauria</taxon>
        <taxon>Dinosauria</taxon>
        <taxon>Saurischia</taxon>
        <taxon>Theropoda</taxon>
        <taxon>Coelurosauria</taxon>
        <taxon>Aves</taxon>
        <taxon>Neognathae</taxon>
        <taxon>Neoaves</taxon>
        <taxon>Telluraves</taxon>
        <taxon>Australaves</taxon>
        <taxon>Passeriformes</taxon>
        <taxon>Sylvioidea</taxon>
        <taxon>Hirundinidae</taxon>
        <taxon>Hirundo</taxon>
    </lineage>
</organism>
<reference evidence="2 3" key="1">
    <citation type="submission" date="2018-07" db="EMBL/GenBank/DDBJ databases">
        <title>A high quality draft genome assembly of the barn swallow (H. rustica rustica).</title>
        <authorList>
            <person name="Formenti G."/>
            <person name="Chiara M."/>
            <person name="Poveda L."/>
            <person name="Francoijs K.-J."/>
            <person name="Bonisoli-Alquati A."/>
            <person name="Canova L."/>
            <person name="Gianfranceschi L."/>
            <person name="Horner D.S."/>
            <person name="Saino N."/>
        </authorList>
    </citation>
    <scope>NUCLEOTIDE SEQUENCE [LARGE SCALE GENOMIC DNA]</scope>
    <source>
        <strain evidence="2">Chelidonia</strain>
        <tissue evidence="2">Blood</tissue>
    </source>
</reference>
<feature type="compositionally biased region" description="Low complexity" evidence="1">
    <location>
        <begin position="172"/>
        <end position="182"/>
    </location>
</feature>
<evidence type="ECO:0000256" key="1">
    <source>
        <dbReference type="SAM" id="MobiDB-lite"/>
    </source>
</evidence>
<evidence type="ECO:0000313" key="2">
    <source>
        <dbReference type="EMBL" id="RMB89481.1"/>
    </source>
</evidence>
<feature type="region of interest" description="Disordered" evidence="1">
    <location>
        <begin position="147"/>
        <end position="196"/>
    </location>
</feature>
<gene>
    <name evidence="2" type="ORF">DUI87_34142</name>
</gene>
<dbReference type="EMBL" id="QRBI01000285">
    <property type="protein sequence ID" value="RMB89481.1"/>
    <property type="molecule type" value="Genomic_DNA"/>
</dbReference>
<feature type="compositionally biased region" description="Polar residues" evidence="1">
    <location>
        <begin position="149"/>
        <end position="171"/>
    </location>
</feature>
<evidence type="ECO:0000313" key="3">
    <source>
        <dbReference type="Proteomes" id="UP000269221"/>
    </source>
</evidence>
<accession>A0A3M0IJ91</accession>
<feature type="region of interest" description="Disordered" evidence="1">
    <location>
        <begin position="1"/>
        <end position="41"/>
    </location>
</feature>
<sequence length="196" mass="21156">MPWLAAPGPQTVPVTRAPPPPCPTASQDEEEEAPGGLHGPSAATLALLLLPQRTRHVPHPFSAVPEETPVNQERGTRDPCCRPPSPDADPLPDKLEEDLDDGAEPLAEPMIGLKELTDQIQAVMQRLKERGQAATKLLLEKAQELPTINAKNQEEPTSFSSQLTPMQQLLEQTAQSSPQATPSPAPCLDSMVQNYT</sequence>
<feature type="region of interest" description="Disordered" evidence="1">
    <location>
        <begin position="58"/>
        <end position="102"/>
    </location>
</feature>
<name>A0A3M0IJ91_HIRRU</name>
<proteinExistence type="predicted"/>
<dbReference type="Proteomes" id="UP000269221">
    <property type="component" value="Unassembled WGS sequence"/>
</dbReference>
<dbReference type="AlphaFoldDB" id="A0A3M0IJ91"/>